<evidence type="ECO:0000256" key="15">
    <source>
        <dbReference type="RuleBase" id="RU364099"/>
    </source>
</evidence>
<dbReference type="InterPro" id="IPR050408">
    <property type="entry name" value="HGPRT"/>
</dbReference>
<comment type="similarity">
    <text evidence="4 15">Belongs to the purine/pyrimidine phosphoribosyltransferase family.</text>
</comment>
<keyword evidence="8 15" id="KW-0808">Transferase</keyword>
<evidence type="ECO:0000256" key="14">
    <source>
        <dbReference type="ARBA" id="ARBA00049402"/>
    </source>
</evidence>
<keyword evidence="6 15" id="KW-0963">Cytoplasm</keyword>
<evidence type="ECO:0000256" key="12">
    <source>
        <dbReference type="ARBA" id="ARBA00022842"/>
    </source>
</evidence>
<dbReference type="Gene3D" id="3.40.50.2020">
    <property type="match status" value="1"/>
</dbReference>
<dbReference type="GO" id="GO:0006166">
    <property type="term" value="P:purine ribonucleoside salvage"/>
    <property type="evidence" value="ECO:0007669"/>
    <property type="project" value="UniProtKB-KW"/>
</dbReference>
<dbReference type="Pfam" id="PF00156">
    <property type="entry name" value="Pribosyltran"/>
    <property type="match status" value="1"/>
</dbReference>
<evidence type="ECO:0000256" key="1">
    <source>
        <dbReference type="ARBA" id="ARBA00001946"/>
    </source>
</evidence>
<dbReference type="RefSeq" id="WP_134111767.1">
    <property type="nucleotide sequence ID" value="NZ_SOBG01000001.1"/>
</dbReference>
<evidence type="ECO:0000256" key="6">
    <source>
        <dbReference type="ARBA" id="ARBA00022490"/>
    </source>
</evidence>
<evidence type="ECO:0000256" key="10">
    <source>
        <dbReference type="ARBA" id="ARBA00022726"/>
    </source>
</evidence>
<comment type="caution">
    <text evidence="17">The sequence shown here is derived from an EMBL/GenBank/DDBJ whole genome shotgun (WGS) entry which is preliminary data.</text>
</comment>
<accession>A0AA46I669</accession>
<dbReference type="GO" id="GO:0032264">
    <property type="term" value="P:IMP salvage"/>
    <property type="evidence" value="ECO:0007669"/>
    <property type="project" value="TreeGrafter"/>
</dbReference>
<evidence type="ECO:0000256" key="11">
    <source>
        <dbReference type="ARBA" id="ARBA00022741"/>
    </source>
</evidence>
<comment type="cofactor">
    <cofactor evidence="1 15">
        <name>Mg(2+)</name>
        <dbReference type="ChEBI" id="CHEBI:18420"/>
    </cofactor>
</comment>
<dbReference type="Proteomes" id="UP000294678">
    <property type="component" value="Unassembled WGS sequence"/>
</dbReference>
<dbReference type="GO" id="GO:0046100">
    <property type="term" value="P:hypoxanthine metabolic process"/>
    <property type="evidence" value="ECO:0007669"/>
    <property type="project" value="TreeGrafter"/>
</dbReference>
<comment type="catalytic activity">
    <reaction evidence="13">
        <text>GMP + diphosphate = guanine + 5-phospho-alpha-D-ribose 1-diphosphate</text>
        <dbReference type="Rhea" id="RHEA:25424"/>
        <dbReference type="ChEBI" id="CHEBI:16235"/>
        <dbReference type="ChEBI" id="CHEBI:33019"/>
        <dbReference type="ChEBI" id="CHEBI:58017"/>
        <dbReference type="ChEBI" id="CHEBI:58115"/>
        <dbReference type="EC" id="2.4.2.8"/>
    </reaction>
    <physiologicalReaction direction="right-to-left" evidence="13">
        <dbReference type="Rhea" id="RHEA:25426"/>
    </physiologicalReaction>
</comment>
<dbReference type="FunFam" id="3.40.50.2020:FF:000006">
    <property type="entry name" value="Hypoxanthine phosphoribosyltransferase"/>
    <property type="match status" value="1"/>
</dbReference>
<name>A0AA46I669_9FUSO</name>
<reference evidence="17 18" key="1">
    <citation type="submission" date="2019-03" db="EMBL/GenBank/DDBJ databases">
        <title>Genomic Encyclopedia of Type Strains, Phase IV (KMG-IV): sequencing the most valuable type-strain genomes for metagenomic binning, comparative biology and taxonomic classification.</title>
        <authorList>
            <person name="Goeker M."/>
        </authorList>
    </citation>
    <scope>NUCLEOTIDE SEQUENCE [LARGE SCALE GENOMIC DNA]</scope>
    <source>
        <strain evidence="17 18">DSM 100055</strain>
    </source>
</reference>
<keyword evidence="7 15" id="KW-0328">Glycosyltransferase</keyword>
<dbReference type="EMBL" id="SOBG01000001">
    <property type="protein sequence ID" value="TDT72234.1"/>
    <property type="molecule type" value="Genomic_DNA"/>
</dbReference>
<keyword evidence="10 15" id="KW-0660">Purine salvage</keyword>
<gene>
    <name evidence="17" type="ORF">EV215_0022</name>
</gene>
<evidence type="ECO:0000256" key="4">
    <source>
        <dbReference type="ARBA" id="ARBA00008391"/>
    </source>
</evidence>
<dbReference type="GO" id="GO:0032263">
    <property type="term" value="P:GMP salvage"/>
    <property type="evidence" value="ECO:0007669"/>
    <property type="project" value="TreeGrafter"/>
</dbReference>
<evidence type="ECO:0000256" key="5">
    <source>
        <dbReference type="ARBA" id="ARBA00011895"/>
    </source>
</evidence>
<evidence type="ECO:0000256" key="8">
    <source>
        <dbReference type="ARBA" id="ARBA00022679"/>
    </source>
</evidence>
<evidence type="ECO:0000256" key="13">
    <source>
        <dbReference type="ARBA" id="ARBA00048811"/>
    </source>
</evidence>
<keyword evidence="12 15" id="KW-0460">Magnesium</keyword>
<dbReference type="GO" id="GO:0052657">
    <property type="term" value="F:guanine phosphoribosyltransferase activity"/>
    <property type="evidence" value="ECO:0007669"/>
    <property type="project" value="UniProtKB-ARBA"/>
</dbReference>
<dbReference type="InterPro" id="IPR029057">
    <property type="entry name" value="PRTase-like"/>
</dbReference>
<dbReference type="GO" id="GO:0004422">
    <property type="term" value="F:hypoxanthine phosphoribosyltransferase activity"/>
    <property type="evidence" value="ECO:0007669"/>
    <property type="project" value="InterPro"/>
</dbReference>
<dbReference type="GO" id="GO:0006178">
    <property type="term" value="P:guanine salvage"/>
    <property type="evidence" value="ECO:0007669"/>
    <property type="project" value="TreeGrafter"/>
</dbReference>
<evidence type="ECO:0000313" key="18">
    <source>
        <dbReference type="Proteomes" id="UP000294678"/>
    </source>
</evidence>
<keyword evidence="18" id="KW-1185">Reference proteome</keyword>
<keyword evidence="9 15" id="KW-0479">Metal-binding</keyword>
<evidence type="ECO:0000256" key="2">
    <source>
        <dbReference type="ARBA" id="ARBA00004496"/>
    </source>
</evidence>
<comment type="catalytic activity">
    <reaction evidence="14">
        <text>IMP + diphosphate = hypoxanthine + 5-phospho-alpha-D-ribose 1-diphosphate</text>
        <dbReference type="Rhea" id="RHEA:17973"/>
        <dbReference type="ChEBI" id="CHEBI:17368"/>
        <dbReference type="ChEBI" id="CHEBI:33019"/>
        <dbReference type="ChEBI" id="CHEBI:58017"/>
        <dbReference type="ChEBI" id="CHEBI:58053"/>
        <dbReference type="EC" id="2.4.2.8"/>
    </reaction>
    <physiologicalReaction direction="right-to-left" evidence="14">
        <dbReference type="Rhea" id="RHEA:17975"/>
    </physiologicalReaction>
</comment>
<dbReference type="NCBIfam" id="TIGR01203">
    <property type="entry name" value="HGPRTase"/>
    <property type="match status" value="1"/>
</dbReference>
<comment type="subcellular location">
    <subcellularLocation>
        <location evidence="2 15">Cytoplasm</location>
    </subcellularLocation>
</comment>
<proteinExistence type="inferred from homology"/>
<dbReference type="CDD" id="cd06223">
    <property type="entry name" value="PRTases_typeI"/>
    <property type="match status" value="1"/>
</dbReference>
<comment type="pathway">
    <text evidence="3 15">Purine metabolism; IMP biosynthesis via salvage pathway; IMP from hypoxanthine: step 1/1.</text>
</comment>
<dbReference type="GO" id="GO:0000287">
    <property type="term" value="F:magnesium ion binding"/>
    <property type="evidence" value="ECO:0007669"/>
    <property type="project" value="TreeGrafter"/>
</dbReference>
<dbReference type="PANTHER" id="PTHR43340:SF1">
    <property type="entry name" value="HYPOXANTHINE PHOSPHORIBOSYLTRANSFERASE"/>
    <property type="match status" value="1"/>
</dbReference>
<dbReference type="PANTHER" id="PTHR43340">
    <property type="entry name" value="HYPOXANTHINE-GUANINE PHOSPHORIBOSYLTRANSFERASE"/>
    <property type="match status" value="1"/>
</dbReference>
<evidence type="ECO:0000256" key="9">
    <source>
        <dbReference type="ARBA" id="ARBA00022723"/>
    </source>
</evidence>
<evidence type="ECO:0000256" key="7">
    <source>
        <dbReference type="ARBA" id="ARBA00022676"/>
    </source>
</evidence>
<evidence type="ECO:0000256" key="3">
    <source>
        <dbReference type="ARBA" id="ARBA00004669"/>
    </source>
</evidence>
<evidence type="ECO:0000259" key="16">
    <source>
        <dbReference type="Pfam" id="PF00156"/>
    </source>
</evidence>
<keyword evidence="11 15" id="KW-0547">Nucleotide-binding</keyword>
<dbReference type="InterPro" id="IPR005904">
    <property type="entry name" value="Hxn_phspho_trans"/>
</dbReference>
<dbReference type="SUPFAM" id="SSF53271">
    <property type="entry name" value="PRTase-like"/>
    <property type="match status" value="1"/>
</dbReference>
<organism evidence="17 18">
    <name type="scientific">Hypnocyclicus thermotrophus</name>
    <dbReference type="NCBI Taxonomy" id="1627895"/>
    <lineage>
        <taxon>Bacteria</taxon>
        <taxon>Fusobacteriati</taxon>
        <taxon>Fusobacteriota</taxon>
        <taxon>Fusobacteriia</taxon>
        <taxon>Fusobacteriales</taxon>
        <taxon>Fusobacteriaceae</taxon>
        <taxon>Hypnocyclicus</taxon>
    </lineage>
</organism>
<dbReference type="GO" id="GO:0005829">
    <property type="term" value="C:cytosol"/>
    <property type="evidence" value="ECO:0007669"/>
    <property type="project" value="TreeGrafter"/>
</dbReference>
<sequence length="176" mass="20236">MNYKIDVMISKENIKKKVKELANEITNTYKNTDELILIGLLRGSVVFLSDLAREIGIDDVKLDFMVVSSYGNSMESSRNVKIKKDIEENISDRNVLIVEDIIDTGFTLKKVYEILKLREPKSLKICTLLDKPERREVDVKVDFTGFKIPDEFVVGYGIDYAEKHRNLPYIGKVTKL</sequence>
<dbReference type="InterPro" id="IPR000836">
    <property type="entry name" value="PRTase_dom"/>
</dbReference>
<evidence type="ECO:0000313" key="17">
    <source>
        <dbReference type="EMBL" id="TDT72234.1"/>
    </source>
</evidence>
<dbReference type="AlphaFoldDB" id="A0AA46I669"/>
<dbReference type="EC" id="2.4.2.8" evidence="5 15"/>
<protein>
    <recommendedName>
        <fullName evidence="5 15">Hypoxanthine phosphoribosyltransferase</fullName>
        <ecNumber evidence="5 15">2.4.2.8</ecNumber>
    </recommendedName>
</protein>
<dbReference type="GO" id="GO:0000166">
    <property type="term" value="F:nucleotide binding"/>
    <property type="evidence" value="ECO:0007669"/>
    <property type="project" value="UniProtKB-KW"/>
</dbReference>
<feature type="domain" description="Phosphoribosyltransferase" evidence="16">
    <location>
        <begin position="12"/>
        <end position="160"/>
    </location>
</feature>